<evidence type="ECO:0000256" key="1">
    <source>
        <dbReference type="ARBA" id="ARBA00022484"/>
    </source>
</evidence>
<keyword evidence="4" id="KW-1133">Transmembrane helix</keyword>
<dbReference type="InterPro" id="IPR008686">
    <property type="entry name" value="RNA_pol_mitovir"/>
</dbReference>
<dbReference type="PANTHER" id="PTHR34456">
    <property type="entry name" value="MITOVIRUS RNA-DEPENDENT RNA POLYMERASE"/>
    <property type="match status" value="1"/>
</dbReference>
<dbReference type="GO" id="GO:0003968">
    <property type="term" value="F:RNA-directed RNA polymerase activity"/>
    <property type="evidence" value="ECO:0007669"/>
    <property type="project" value="UniProtKB-KW"/>
</dbReference>
<feature type="transmembrane region" description="Helical" evidence="4">
    <location>
        <begin position="865"/>
        <end position="890"/>
    </location>
</feature>
<accession>A0AA96C2X6</accession>
<evidence type="ECO:0000256" key="2">
    <source>
        <dbReference type="ARBA" id="ARBA00022679"/>
    </source>
</evidence>
<dbReference type="SUPFAM" id="SSF56672">
    <property type="entry name" value="DNA/RNA polymerases"/>
    <property type="match status" value="1"/>
</dbReference>
<keyword evidence="3" id="KW-0548">Nucleotidyltransferase</keyword>
<reference evidence="5" key="1">
    <citation type="submission" date="2023-07" db="EMBL/GenBank/DDBJ databases">
        <title>Full-Length Genome Characterization of a Novel Duamitovirus Isolated From The Root Rot Fungus Armillaria mellea.</title>
        <authorList>
            <person name="Sahin E."/>
            <person name="Erkmen S."/>
            <person name="Akata I."/>
        </authorList>
    </citation>
    <scope>NUCLEOTIDE SEQUENCE</scope>
    <source>
        <strain evidence="5">Geyve</strain>
    </source>
</reference>
<dbReference type="PANTHER" id="PTHR34456:SF13">
    <property type="entry name" value="REVERSE TRANSCRIPTASE DOMAIN-CONTAINING PROTEIN"/>
    <property type="match status" value="1"/>
</dbReference>
<keyword evidence="2" id="KW-0808">Transferase</keyword>
<sequence length="1114" mass="126377">MNTIISQIRKTILLGNVLFERLKKIVPGQIQKRPTSPHSVAARQLAARFGRIRALDFDAMLRVKAGRPLVNSLFSLVIPCGGKKNHSWLRILMTLLSHFSKVRKAHGAPGLVKYLKTAALMTQQVLAGQRLHDVSPLGARFGRSKTGFPRFLPVGVRQRLIAGDYVLAKFLLTVFNMYRVIEFIGPLKTSSITAPSKAVPGFEPTLDKYIPGFTKLFSPDAPFLVSKMKLEPFPIFKRSPNCMGAPKDGFGSFSTHPFALHRAAWALRENPGVFAAWKRLSSYFGKGRSLVYPTLRLAHMFKPDLVGGSMKGRIGKIGIKIEPAGKVRLFAMVDPWTQWLLNPLHKGIFKILRRHPMDGTFDQTAPLKRAFTWKSLYSLDLSSATDRLPISLQVSLLSKLIGRLPAKDWKTVLVGRYYQLSHGPAENRVHENLKYSVGQPMGALSSWAMLAYTHHFIVQCAAWESKVTSRSTLFRNYAILGDDVVIGNTAVARHYLRIVKSLGVDCNLFKSISSPQGIGLEFAKRNIIRGHDISPVPIKEYWAALETIPNMVQFARKYSLSISKALTVAGFGWRVVSRSEMHLSKVSSRVRNFRLSYFIPTDNASLKRFFSMRKTTQDWFVKSMDAFLVSEFERMREQVDLNRLYSSTRRLYNEMSEGLRKSFVTLVKRFALTKLKGSKRYPTDLELDKTLTRLMPLYIELWRFSISTAQNSLDKRYMTYSNFFDKIKVVGGIPELLGYHGPLQMYSYFIRMTRDWLSLRPALLFNLSWMPDPPKFGLDSRTTRLWKRWSGVFSKGKGDTPPPSHLEGGFILPGALIMRILKHGGSRIASGPTMRSTRVPRFLALFRSFWLVSAGLKLIRFFRLLTIVISILTMTVMGLATMVGVDLSLLVSQILYGFCSQIIHSFIVEFGRWTLVLPFLMYDQISLDLFLPHDDIGSPLYSEDIIPSPDPVPSGPVARVPGYLVKGPLLIGAVVLTQVVLENYYEIPMWIGLWQIAGPRMIVQGLVLDQHEFIYVYAHVVWDQIWGTFVEQVAAPWFVIIWLSAVNPQYFIDRFPYVEFASWGDSLGRAFGKFAWELFFLLPDPVTDSIWLTTAHVIPDGAYWFIMEILFGLS</sequence>
<keyword evidence="4" id="KW-0472">Membrane</keyword>
<keyword evidence="1 5" id="KW-0696">RNA-directed RNA polymerase</keyword>
<protein>
    <submittedName>
        <fullName evidence="5">RNA-dependent RNA polymerase</fullName>
    </submittedName>
</protein>
<feature type="transmembrane region" description="Helical" evidence="4">
    <location>
        <begin position="902"/>
        <end position="922"/>
    </location>
</feature>
<evidence type="ECO:0000313" key="5">
    <source>
        <dbReference type="EMBL" id="WNH24567.1"/>
    </source>
</evidence>
<dbReference type="InterPro" id="IPR043502">
    <property type="entry name" value="DNA/RNA_pol_sf"/>
</dbReference>
<organism evidence="5">
    <name type="scientific">Armillaria mellea mitovirus 1</name>
    <dbReference type="NCBI Taxonomy" id="3075939"/>
    <lineage>
        <taxon>Viruses</taxon>
        <taxon>Riboviria</taxon>
        <taxon>Orthornavirae</taxon>
        <taxon>Lenarviricota</taxon>
        <taxon>Howeltoviricetes</taxon>
        <taxon>Cryppavirales</taxon>
        <taxon>Mitoviridae</taxon>
        <taxon>Mitovirus</taxon>
    </lineage>
</organism>
<name>A0AA96C2X6_9VIRU</name>
<proteinExistence type="predicted"/>
<dbReference type="EMBL" id="OR349296">
    <property type="protein sequence ID" value="WNH24567.1"/>
    <property type="molecule type" value="Genomic_RNA"/>
</dbReference>
<keyword evidence="4" id="KW-0812">Transmembrane</keyword>
<evidence type="ECO:0000256" key="4">
    <source>
        <dbReference type="SAM" id="Phobius"/>
    </source>
</evidence>
<dbReference type="Pfam" id="PF05919">
    <property type="entry name" value="Mitovir_RNA_pol"/>
    <property type="match status" value="1"/>
</dbReference>
<evidence type="ECO:0000256" key="3">
    <source>
        <dbReference type="ARBA" id="ARBA00022695"/>
    </source>
</evidence>
<gene>
    <name evidence="5" type="primary">RdRp</name>
</gene>